<evidence type="ECO:0000256" key="2">
    <source>
        <dbReference type="ARBA" id="ARBA00012865"/>
    </source>
</evidence>
<dbReference type="GO" id="GO:0017001">
    <property type="term" value="P:antibiotic catabolic process"/>
    <property type="evidence" value="ECO:0007669"/>
    <property type="project" value="InterPro"/>
</dbReference>
<evidence type="ECO:0000313" key="9">
    <source>
        <dbReference type="Proteomes" id="UP000241421"/>
    </source>
</evidence>
<keyword evidence="4 6" id="KW-0046">Antibiotic resistance</keyword>
<dbReference type="PANTHER" id="PTHR22935:SF95">
    <property type="entry name" value="BETA-LACTAMASE-LIKE 1-RELATED"/>
    <property type="match status" value="1"/>
</dbReference>
<feature type="domain" description="Beta-lactamase-related" evidence="7">
    <location>
        <begin position="72"/>
        <end position="283"/>
    </location>
</feature>
<dbReference type="Proteomes" id="UP000241421">
    <property type="component" value="Unassembled WGS sequence"/>
</dbReference>
<evidence type="ECO:0000256" key="1">
    <source>
        <dbReference type="ARBA" id="ARBA00007840"/>
    </source>
</evidence>
<dbReference type="GO" id="GO:0030288">
    <property type="term" value="C:outer membrane-bounded periplasmic space"/>
    <property type="evidence" value="ECO:0007669"/>
    <property type="project" value="InterPro"/>
</dbReference>
<dbReference type="OrthoDB" id="9801061at2"/>
<evidence type="ECO:0000256" key="5">
    <source>
        <dbReference type="ARBA" id="ARBA00038473"/>
    </source>
</evidence>
<dbReference type="SUPFAM" id="SSF56601">
    <property type="entry name" value="beta-lactamase/transpeptidase-like"/>
    <property type="match status" value="1"/>
</dbReference>
<accession>A0A2U2HHV4</accession>
<comment type="catalytic activity">
    <reaction evidence="6">
        <text>a beta-lactam + H2O = a substituted beta-amino acid</text>
        <dbReference type="Rhea" id="RHEA:20401"/>
        <dbReference type="ChEBI" id="CHEBI:15377"/>
        <dbReference type="ChEBI" id="CHEBI:35627"/>
        <dbReference type="ChEBI" id="CHEBI:140347"/>
        <dbReference type="EC" id="3.5.2.6"/>
    </reaction>
</comment>
<comment type="similarity">
    <text evidence="5">Belongs to the beta-lactamase family.</text>
</comment>
<dbReference type="GO" id="GO:0046677">
    <property type="term" value="P:response to antibiotic"/>
    <property type="evidence" value="ECO:0007669"/>
    <property type="project" value="UniProtKB-UniRule"/>
</dbReference>
<protein>
    <recommendedName>
        <fullName evidence="2 6">Beta-lactamase</fullName>
        <ecNumber evidence="2 6">3.5.2.6</ecNumber>
    </recommendedName>
</protein>
<organism evidence="8 9">
    <name type="scientific">Massilia glaciei</name>
    <dbReference type="NCBI Taxonomy" id="1524097"/>
    <lineage>
        <taxon>Bacteria</taxon>
        <taxon>Pseudomonadati</taxon>
        <taxon>Pseudomonadota</taxon>
        <taxon>Betaproteobacteria</taxon>
        <taxon>Burkholderiales</taxon>
        <taxon>Oxalobacteraceae</taxon>
        <taxon>Telluria group</taxon>
        <taxon>Massilia</taxon>
    </lineage>
</organism>
<dbReference type="InterPro" id="IPR051478">
    <property type="entry name" value="Beta-lactamase-like_AB/R"/>
</dbReference>
<dbReference type="GO" id="GO:0008800">
    <property type="term" value="F:beta-lactamase activity"/>
    <property type="evidence" value="ECO:0007669"/>
    <property type="project" value="UniProtKB-UniRule"/>
</dbReference>
<gene>
    <name evidence="8" type="ORF">C7C56_017435</name>
</gene>
<keyword evidence="3 6" id="KW-0378">Hydrolase</keyword>
<dbReference type="PROSITE" id="PS00336">
    <property type="entry name" value="BETA_LACTAMASE_C"/>
    <property type="match status" value="1"/>
</dbReference>
<dbReference type="InterPro" id="IPR001586">
    <property type="entry name" value="Beta-lactam_class-C_AS"/>
</dbReference>
<dbReference type="InterPro" id="IPR012338">
    <property type="entry name" value="Beta-lactam/transpept-like"/>
</dbReference>
<dbReference type="Gene3D" id="3.40.710.10">
    <property type="entry name" value="DD-peptidase/beta-lactamase superfamily"/>
    <property type="match status" value="1"/>
</dbReference>
<proteinExistence type="inferred from homology"/>
<dbReference type="Pfam" id="PF00144">
    <property type="entry name" value="Beta-lactamase"/>
    <property type="match status" value="1"/>
</dbReference>
<evidence type="ECO:0000259" key="7">
    <source>
        <dbReference type="Pfam" id="PF00144"/>
    </source>
</evidence>
<name>A0A2U2HHV4_9BURK</name>
<sequence>MSPPLRLRAHSIGDRGTAKKLVTHRFHGVTHVLHYFHNDTMEKRMKLFFACTLLATAAAHAGAARPLEAELARMAGARVAGGVVPGLVIGTIIGKERRVSAFGVVSRVAPRAPDADTVYEIGSVSKTFTALLLADAVARGEVKLDDPVGALLPGYAIPRHQGRAISLLDLATQTSALPRLPLNLMPKRADNPYADYAEADLKTFLAGYALPRAPGARYEYSNLGYGLLGQALAAQAGKPYAELVRQRIGAPLGMHSTGVALTPAMRAQLAPGHGARGQQVSNWDFPAPARCART</sequence>
<evidence type="ECO:0000256" key="4">
    <source>
        <dbReference type="ARBA" id="ARBA00023251"/>
    </source>
</evidence>
<dbReference type="EC" id="3.5.2.6" evidence="2 6"/>
<dbReference type="InterPro" id="IPR001466">
    <property type="entry name" value="Beta-lactam-related"/>
</dbReference>
<dbReference type="PANTHER" id="PTHR22935">
    <property type="entry name" value="PENICILLIN-BINDING PROTEIN"/>
    <property type="match status" value="1"/>
</dbReference>
<comment type="similarity">
    <text evidence="1 6">Belongs to the class-C beta-lactamase family.</text>
</comment>
<comment type="caution">
    <text evidence="8">The sequence shown here is derived from an EMBL/GenBank/DDBJ whole genome shotgun (WGS) entry which is preliminary data.</text>
</comment>
<reference evidence="8 9" key="1">
    <citation type="submission" date="2018-04" db="EMBL/GenBank/DDBJ databases">
        <title>Massilia violaceinigra sp. nov., a novel purple-pigmented bacterium isolated from Tianshan glacier, Xinjiang, China.</title>
        <authorList>
            <person name="Wang H."/>
        </authorList>
    </citation>
    <scope>NUCLEOTIDE SEQUENCE [LARGE SCALE GENOMIC DNA]</scope>
    <source>
        <strain evidence="8 9">B448-2</strain>
    </source>
</reference>
<dbReference type="EMBL" id="PXWF02000253">
    <property type="protein sequence ID" value="PWF45459.1"/>
    <property type="molecule type" value="Genomic_DNA"/>
</dbReference>
<dbReference type="AlphaFoldDB" id="A0A2U2HHV4"/>
<evidence type="ECO:0000256" key="3">
    <source>
        <dbReference type="ARBA" id="ARBA00022801"/>
    </source>
</evidence>
<keyword evidence="9" id="KW-1185">Reference proteome</keyword>
<evidence type="ECO:0000313" key="8">
    <source>
        <dbReference type="EMBL" id="PWF45459.1"/>
    </source>
</evidence>
<evidence type="ECO:0000256" key="6">
    <source>
        <dbReference type="RuleBase" id="RU361140"/>
    </source>
</evidence>